<dbReference type="Gene3D" id="1.25.10.10">
    <property type="entry name" value="Leucine-rich Repeat Variant"/>
    <property type="match status" value="1"/>
</dbReference>
<dbReference type="Proteomes" id="UP001186944">
    <property type="component" value="Unassembled WGS sequence"/>
</dbReference>
<feature type="compositionally biased region" description="Pro residues" evidence="5">
    <location>
        <begin position="290"/>
        <end position="300"/>
    </location>
</feature>
<feature type="compositionally biased region" description="Polar residues" evidence="5">
    <location>
        <begin position="602"/>
        <end position="618"/>
    </location>
</feature>
<name>A0AA88YBI7_PINIB</name>
<feature type="compositionally biased region" description="Basic and acidic residues" evidence="5">
    <location>
        <begin position="2198"/>
        <end position="2210"/>
    </location>
</feature>
<feature type="compositionally biased region" description="Polar residues" evidence="5">
    <location>
        <begin position="415"/>
        <end position="437"/>
    </location>
</feature>
<dbReference type="Gene3D" id="1.10.150.60">
    <property type="entry name" value="ARID DNA-binding domain"/>
    <property type="match status" value="1"/>
</dbReference>
<feature type="compositionally biased region" description="Low complexity" evidence="5">
    <location>
        <begin position="204"/>
        <end position="255"/>
    </location>
</feature>
<feature type="region of interest" description="Disordered" evidence="5">
    <location>
        <begin position="1308"/>
        <end position="1794"/>
    </location>
</feature>
<dbReference type="PANTHER" id="PTHR12656">
    <property type="entry name" value="BRG-1 ASSOCIATED FACTOR 250 BAF250"/>
    <property type="match status" value="1"/>
</dbReference>
<dbReference type="InterPro" id="IPR001606">
    <property type="entry name" value="ARID_dom"/>
</dbReference>
<feature type="compositionally biased region" description="Polar residues" evidence="5">
    <location>
        <begin position="638"/>
        <end position="689"/>
    </location>
</feature>
<evidence type="ECO:0000313" key="7">
    <source>
        <dbReference type="EMBL" id="KAK3096648.1"/>
    </source>
</evidence>
<feature type="compositionally biased region" description="Polar residues" evidence="5">
    <location>
        <begin position="1396"/>
        <end position="1526"/>
    </location>
</feature>
<dbReference type="InterPro" id="IPR033388">
    <property type="entry name" value="BAF250_C"/>
</dbReference>
<feature type="compositionally biased region" description="Polar residues" evidence="5">
    <location>
        <begin position="125"/>
        <end position="148"/>
    </location>
</feature>
<feature type="compositionally biased region" description="Polar residues" evidence="5">
    <location>
        <begin position="1082"/>
        <end position="1102"/>
    </location>
</feature>
<feature type="compositionally biased region" description="Low complexity" evidence="5">
    <location>
        <begin position="1658"/>
        <end position="1672"/>
    </location>
</feature>
<feature type="region of interest" description="Disordered" evidence="5">
    <location>
        <begin position="1"/>
        <end position="451"/>
    </location>
</feature>
<feature type="compositionally biased region" description="Low complexity" evidence="5">
    <location>
        <begin position="1384"/>
        <end position="1395"/>
    </location>
</feature>
<evidence type="ECO:0000313" key="8">
    <source>
        <dbReference type="Proteomes" id="UP001186944"/>
    </source>
</evidence>
<feature type="region of interest" description="Disordered" evidence="5">
    <location>
        <begin position="2198"/>
        <end position="2242"/>
    </location>
</feature>
<feature type="compositionally biased region" description="Low complexity" evidence="5">
    <location>
        <begin position="1313"/>
        <end position="1329"/>
    </location>
</feature>
<comment type="subcellular location">
    <subcellularLocation>
        <location evidence="1">Nucleus</location>
    </subcellularLocation>
</comment>
<feature type="compositionally biased region" description="Low complexity" evidence="5">
    <location>
        <begin position="730"/>
        <end position="753"/>
    </location>
</feature>
<feature type="compositionally biased region" description="Low complexity" evidence="5">
    <location>
        <begin position="263"/>
        <end position="274"/>
    </location>
</feature>
<feature type="compositionally biased region" description="Polar residues" evidence="5">
    <location>
        <begin position="158"/>
        <end position="184"/>
    </location>
</feature>
<feature type="compositionally biased region" description="Polar residues" evidence="5">
    <location>
        <begin position="88"/>
        <end position="103"/>
    </location>
</feature>
<gene>
    <name evidence="7" type="ORF">FSP39_002054</name>
</gene>
<accession>A0AA88YBI7</accession>
<dbReference type="InterPro" id="IPR016024">
    <property type="entry name" value="ARM-type_fold"/>
</dbReference>
<dbReference type="PROSITE" id="PS51011">
    <property type="entry name" value="ARID"/>
    <property type="match status" value="1"/>
</dbReference>
<dbReference type="GO" id="GO:0006338">
    <property type="term" value="P:chromatin remodeling"/>
    <property type="evidence" value="ECO:0007669"/>
    <property type="project" value="InterPro"/>
</dbReference>
<feature type="compositionally biased region" description="Low complexity" evidence="5">
    <location>
        <begin position="1257"/>
        <end position="1282"/>
    </location>
</feature>
<dbReference type="SUPFAM" id="SSF48371">
    <property type="entry name" value="ARM repeat"/>
    <property type="match status" value="1"/>
</dbReference>
<dbReference type="SMART" id="SM01014">
    <property type="entry name" value="ARID"/>
    <property type="match status" value="1"/>
</dbReference>
<keyword evidence="2" id="KW-0597">Phosphoprotein</keyword>
<feature type="compositionally biased region" description="Polar residues" evidence="5">
    <location>
        <begin position="311"/>
        <end position="325"/>
    </location>
</feature>
<feature type="compositionally biased region" description="Basic and acidic residues" evidence="5">
    <location>
        <begin position="2270"/>
        <end position="2287"/>
    </location>
</feature>
<feature type="compositionally biased region" description="Polar residues" evidence="5">
    <location>
        <begin position="1614"/>
        <end position="1623"/>
    </location>
</feature>
<feature type="region of interest" description="Disordered" evidence="5">
    <location>
        <begin position="1069"/>
        <end position="1133"/>
    </location>
</feature>
<feature type="region of interest" description="Disordered" evidence="5">
    <location>
        <begin position="1861"/>
        <end position="1881"/>
    </location>
</feature>
<dbReference type="SUPFAM" id="SSF46774">
    <property type="entry name" value="ARID-like"/>
    <property type="match status" value="1"/>
</dbReference>
<dbReference type="PANTHER" id="PTHR12656:SF5">
    <property type="entry name" value="TRITHORAX GROUP PROTEIN OSA"/>
    <property type="match status" value="1"/>
</dbReference>
<feature type="compositionally biased region" description="Low complexity" evidence="5">
    <location>
        <begin position="301"/>
        <end position="310"/>
    </location>
</feature>
<feature type="compositionally biased region" description="Polar residues" evidence="5">
    <location>
        <begin position="1339"/>
        <end position="1383"/>
    </location>
</feature>
<evidence type="ECO:0000256" key="1">
    <source>
        <dbReference type="ARBA" id="ARBA00004123"/>
    </source>
</evidence>
<feature type="compositionally biased region" description="Polar residues" evidence="5">
    <location>
        <begin position="790"/>
        <end position="812"/>
    </location>
</feature>
<dbReference type="GO" id="GO:0016514">
    <property type="term" value="C:SWI/SNF complex"/>
    <property type="evidence" value="ECO:0007669"/>
    <property type="project" value="InterPro"/>
</dbReference>
<organism evidence="7 8">
    <name type="scientific">Pinctada imbricata</name>
    <name type="common">Atlantic pearl-oyster</name>
    <name type="synonym">Pinctada martensii</name>
    <dbReference type="NCBI Taxonomy" id="66713"/>
    <lineage>
        <taxon>Eukaryota</taxon>
        <taxon>Metazoa</taxon>
        <taxon>Spiralia</taxon>
        <taxon>Lophotrochozoa</taxon>
        <taxon>Mollusca</taxon>
        <taxon>Bivalvia</taxon>
        <taxon>Autobranchia</taxon>
        <taxon>Pteriomorphia</taxon>
        <taxon>Pterioida</taxon>
        <taxon>Pterioidea</taxon>
        <taxon>Pteriidae</taxon>
        <taxon>Pinctada</taxon>
    </lineage>
</organism>
<feature type="compositionally biased region" description="Low complexity" evidence="5">
    <location>
        <begin position="77"/>
        <end position="87"/>
    </location>
</feature>
<evidence type="ECO:0000256" key="5">
    <source>
        <dbReference type="SAM" id="MobiDB-lite"/>
    </source>
</evidence>
<keyword evidence="3" id="KW-0156">Chromatin regulator</keyword>
<evidence type="ECO:0000256" key="4">
    <source>
        <dbReference type="ARBA" id="ARBA00023242"/>
    </source>
</evidence>
<dbReference type="InterPro" id="IPR036431">
    <property type="entry name" value="ARID_dom_sf"/>
</dbReference>
<dbReference type="Pfam" id="PF01388">
    <property type="entry name" value="ARID"/>
    <property type="match status" value="1"/>
</dbReference>
<dbReference type="EMBL" id="VSWD01000007">
    <property type="protein sequence ID" value="KAK3096648.1"/>
    <property type="molecule type" value="Genomic_DNA"/>
</dbReference>
<feature type="compositionally biased region" description="Polar residues" evidence="5">
    <location>
        <begin position="363"/>
        <end position="377"/>
    </location>
</feature>
<feature type="region of interest" description="Disordered" evidence="5">
    <location>
        <begin position="2261"/>
        <end position="2292"/>
    </location>
</feature>
<feature type="compositionally biased region" description="Polar residues" evidence="5">
    <location>
        <begin position="1546"/>
        <end position="1596"/>
    </location>
</feature>
<comment type="caution">
    <text evidence="7">The sequence shown here is derived from an EMBL/GenBank/DDBJ whole genome shotgun (WGS) entry which is preliminary data.</text>
</comment>
<sequence length="2619" mass="283659">MNPGMHPGQIQGFNPYLRGENYDQHGGMSTMSGGLDFPMQNPPFPGQYTQSVRPGHPGMVKPSGSGPGSFQPQRNMISGQSISQQSGPTPTLNQLLQNPNAPQGRSHGGPGSFVEQQKVDGPPGESSSFGMQPNWSNQRMFSQSQMGVSSPGYRNQGDMASQRTGFSPNSNYMQQGQFSPNTRYSGGGGVHGRQGAVNTPNLSYNNQMGPQYGQQQQQYNSTGYGASSSKSVPPYSSFPPQSQQLNTQMSSGQPPGMTPPPGSTSRPSPSSMSESPHHQRQPSPMHRQPSPSPHRQPSPSPSSRQPLSQSIMSPQQQATPTNQQMPSPAGSNSSWSANNGTKSRSEDGDSANDGGADDVGDPSQATSQGSQPATVSSLRPVPSPAGSSGSRSNTPHSLTASNQAGSPMPPRPPSQHDNQNSRMTQSPMATQGFNQQMMPPPVGPNQIPFGPGGKIPGSMPGSMGHYSQYNSHFPPPQGAYQGRSGPAGMSNPGMQNYPQQNMYNGPSQGHMAGNSHMYNNMPMNRNSNFNMYGGQNMPNQYGSFNGPVGPSQGPGQSGMNASSHPGMDMAGPRLPGSVPGGPNGPAKGAQAAAQAAMMAAASTSSRPQHARHASNTPQKMHGSQGAQVNHSGYGPGMNATNSGVPNSMNQLPNSHSPVPNSAGPNSSLPKSNSVPNEALHSNSSQENFISQSNGPTGSSDSSVSSSTEIQNSKLPSTQNIPPSIQNMQRDSNSSSSSVSNSSVPPSDSNMNNSTAMNMPPQSGAVDSTKDSGTTPTPPSIPNARPESHGADSNLSSLTEDSSQGDVSSSNIPEQKDMPSMPEQASLPPHAKQDLPITTTATTHNSDSNIVTQSITSPVTSITESGNSNDSHPEHYIPHQQNCLPPVTMPTLEEQVPEKTTKKKEGVLPPTPSFVAPSPGGASISSFHEDFDNISSPAGHNWALQVKSGGDVSKLFDMGNEPDRRFFLDRLMNFLEERNTPLHNMPSISKQPLDLYRLYLCVRERGGMVEVTKAKKWKEICGLINIGSSASAAFTLKKNYIKYLFHYECQFDRGGMDPQPILAQMEATLEQKRERKNRRAPSPGSQSSQETFRPPSTHNNNSQGMDGFPPMGGPGYMQNQDPNMGPMPGMMQHGGMMNNMMPNSSMGGMQHNNMMGGMPNMPHPGMMGGNSYMMGGHNQGMMSNNMGMPHNSMMGNNMNMPGNNMSNMGMPHTGGNMGMPPSGNNMGMPPSGGNSMGMSGSGMRGPVNMQGMPGGNMPPGNSMPPQGNTGPPSGSMPPNSMGNVPMNSDSVSCQDPFADEQINAGYQRQQGSNFSGMSPQPSMSSSGGFSRPNMPPSMSKGVSQSGMSQNIPPNNIPSSGGSFGPQNNMSQGMPQNSMVQNLPPNSMAMNTSSSSMGQNMPPSSIPPTTVVQSMPPNSMGQNMPPNSIGHNMPPSSMSQNVPPSSMGQNMPSNNKSQNMPPNNSGQNMPPNSMGQSMPPNSMGQNMPPNSMGQNMPSNSMGQSLPPSTVQNMPPSSLGQNLPSSNAVNLPHMNVGGPLSENDENARATPSASQDSQDLPFSSYQKSEDSNMSNSQSLDTINSSGQFGGTNTTMSTGGRQFPFGDQFTVKPERFDSPNSMQMQSNTPPPQRYPTPQSSQPMSSHPNQPPLDSNMPRFVNQPPQMMSQQGQPHSMENTMNDPCRPPPGFQNPQYQTPNKGMMGHDQYPNYVSGQSQYRGTPMARGDTGAPPSMYSTPNKRYPEPYNSQAGPMSSGYNTPQSGYNFHQAGLSSQPGHSSPSGYYNQTGYSERPNPGQYPYQKDNMSSSYDPQMQEGHMNAQWSPMPQRFPNSHGNPNYMPQNMGGMTPSSSLPPHITPQHRQNINRMSPTRDHKSGYMSPPKPKGMMPGPYPQKKDIPFPPDSVEAISPNYVKRRRLTRADVGQVEAWRLMMALKSGLLAESTWALDTLNILLFDDSSISFFNLTHLPGLLEALLEHFRKCLISIFGETFDEIEKMSDESDDSLCQDYSDLSVDLNVSIKSGAEEDENTEEDFTWVSRKGKQVVVEEDTEGVSPLESKQWDTHSGFSYKYGHWQLGGGDLTSHVVPFFGSKDENAMYKQLFLRPPMELKEEFKNAEKDPDECKKDNCKVVEDQKCDVKTECGNLDNSDVSQNKISDDSNFSEKIDFSNMKDIDLPHIKNNVLKKISVKQEPVDDLEAQINEEKLNASQEEEKPKINLSNHEEENETSNVKVKEEGEVLENEESSVEKVKSEHLAKLEEIQSVVQTKGEVPSLKRKAEAETEDESYQRDDPPLRTVTESNDELGRRCVCISNILRSLSSVPSNHTELSKHPGLMYTLGKLLLLNHRHLPRNTTRKKFDRDDNELEDIVDGHLQQNDEEWWWEYFTQLRENTFVIFANICGHLQLRFYPEEVCLPILDGLLHWAVCPSSCATDPFPSSPASVLSPQRLVLEALCKLCIHEENVDLLLATPPFDRIVHLFGNLVKLLANRNDPVMVEFAIVLLSELVQGDSSAARAIAIQHPSISLLLDFLETAEGKAMQVANHHGINALRDNPEAMGTSLDMLRRTANVLLHLAQVPENRPLFGHHQQRLLSLVMSQILDQYVAQILSDVLYQCFQDKGEEELVS</sequence>
<dbReference type="InterPro" id="IPR021906">
    <property type="entry name" value="BAF250/Osa"/>
</dbReference>
<feature type="compositionally biased region" description="Low complexity" evidence="5">
    <location>
        <begin position="546"/>
        <end position="558"/>
    </location>
</feature>
<feature type="domain" description="ARID" evidence="6">
    <location>
        <begin position="960"/>
        <end position="1051"/>
    </location>
</feature>
<evidence type="ECO:0000256" key="3">
    <source>
        <dbReference type="ARBA" id="ARBA00022853"/>
    </source>
</evidence>
<dbReference type="InterPro" id="IPR011989">
    <property type="entry name" value="ARM-like"/>
</dbReference>
<dbReference type="GO" id="GO:0031491">
    <property type="term" value="F:nucleosome binding"/>
    <property type="evidence" value="ECO:0007669"/>
    <property type="project" value="TreeGrafter"/>
</dbReference>
<feature type="compositionally biased region" description="Low complexity" evidence="5">
    <location>
        <begin position="1121"/>
        <end position="1133"/>
    </location>
</feature>
<dbReference type="GO" id="GO:0071565">
    <property type="term" value="C:nBAF complex"/>
    <property type="evidence" value="ECO:0007669"/>
    <property type="project" value="TreeGrafter"/>
</dbReference>
<feature type="compositionally biased region" description="Polar residues" evidence="5">
    <location>
        <begin position="1706"/>
        <end position="1715"/>
    </location>
</feature>
<dbReference type="Pfam" id="PF12031">
    <property type="entry name" value="BAF250_C"/>
    <property type="match status" value="1"/>
</dbReference>
<keyword evidence="4" id="KW-0539">Nucleus</keyword>
<feature type="compositionally biased region" description="Polar residues" evidence="5">
    <location>
        <begin position="1631"/>
        <end position="1643"/>
    </location>
</feature>
<feature type="compositionally biased region" description="Low complexity" evidence="5">
    <location>
        <begin position="690"/>
        <end position="706"/>
    </location>
</feature>
<dbReference type="CDD" id="cd16865">
    <property type="entry name" value="ARID_ARID1A-like"/>
    <property type="match status" value="1"/>
</dbReference>
<feature type="region of interest" description="Disordered" evidence="5">
    <location>
        <begin position="1248"/>
        <end position="1294"/>
    </location>
</feature>
<dbReference type="GO" id="GO:0006357">
    <property type="term" value="P:regulation of transcription by RNA polymerase II"/>
    <property type="evidence" value="ECO:0007669"/>
    <property type="project" value="TreeGrafter"/>
</dbReference>
<proteinExistence type="predicted"/>
<dbReference type="GO" id="GO:0003677">
    <property type="term" value="F:DNA binding"/>
    <property type="evidence" value="ECO:0007669"/>
    <property type="project" value="InterPro"/>
</dbReference>
<dbReference type="GO" id="GO:0035060">
    <property type="term" value="C:brahma complex"/>
    <property type="evidence" value="ECO:0007669"/>
    <property type="project" value="InterPro"/>
</dbReference>
<feature type="region of interest" description="Disordered" evidence="5">
    <location>
        <begin position="540"/>
        <end position="830"/>
    </location>
</feature>
<dbReference type="GO" id="GO:0005654">
    <property type="term" value="C:nucleoplasm"/>
    <property type="evidence" value="ECO:0007669"/>
    <property type="project" value="TreeGrafter"/>
</dbReference>
<feature type="compositionally biased region" description="Polar residues" evidence="5">
    <location>
        <begin position="1742"/>
        <end position="1785"/>
    </location>
</feature>
<dbReference type="GO" id="GO:0045893">
    <property type="term" value="P:positive regulation of DNA-templated transcription"/>
    <property type="evidence" value="ECO:0007669"/>
    <property type="project" value="TreeGrafter"/>
</dbReference>
<feature type="compositionally biased region" description="Low complexity" evidence="5">
    <location>
        <begin position="1872"/>
        <end position="1881"/>
    </location>
</feature>
<evidence type="ECO:0000259" key="6">
    <source>
        <dbReference type="PROSITE" id="PS51011"/>
    </source>
</evidence>
<feature type="compositionally biased region" description="Polar residues" evidence="5">
    <location>
        <begin position="707"/>
        <end position="729"/>
    </location>
</feature>
<reference evidence="7" key="1">
    <citation type="submission" date="2019-08" db="EMBL/GenBank/DDBJ databases">
        <title>The improved chromosome-level genome for the pearl oyster Pinctada fucata martensii using PacBio sequencing and Hi-C.</title>
        <authorList>
            <person name="Zheng Z."/>
        </authorList>
    </citation>
    <scope>NUCLEOTIDE SEQUENCE</scope>
    <source>
        <strain evidence="7">ZZ-2019</strain>
        <tissue evidence="7">Adductor muscle</tissue>
    </source>
</reference>
<keyword evidence="8" id="KW-1185">Reference proteome</keyword>
<evidence type="ECO:0000256" key="2">
    <source>
        <dbReference type="ARBA" id="ARBA00022553"/>
    </source>
</evidence>
<protein>
    <recommendedName>
        <fullName evidence="6">ARID domain-containing protein</fullName>
    </recommendedName>
</protein>
<feature type="compositionally biased region" description="Low complexity" evidence="5">
    <location>
        <begin position="589"/>
        <end position="601"/>
    </location>
</feature>
<feature type="compositionally biased region" description="Polar residues" evidence="5">
    <location>
        <begin position="385"/>
        <end position="405"/>
    </location>
</feature>
<dbReference type="SMART" id="SM00501">
    <property type="entry name" value="BRIGHT"/>
    <property type="match status" value="1"/>
</dbReference>
<feature type="compositionally biased region" description="Low complexity" evidence="5">
    <location>
        <begin position="326"/>
        <end position="340"/>
    </location>
</feature>